<dbReference type="AlphaFoldDB" id="A0AAN0MH36"/>
<evidence type="ECO:0000313" key="2">
    <source>
        <dbReference type="Proteomes" id="UP001451782"/>
    </source>
</evidence>
<dbReference type="RefSeq" id="WP_342070987.1">
    <property type="nucleotide sequence ID" value="NZ_CP151762.1"/>
</dbReference>
<sequence length="167" mass="16816">MVETSPEFHARLAEAEAFLLGNISDENILMGAQANPAAATRAAGFEVPAEYETEFNEMFAITIAPDLAMAKAAMDKGLDTWPSLKCGACQVTCFVVAGAIVAVGAAALGGLTTGSSCVVGLAQLVGCSAQAALTFITSLGATIAKGVGAVVAAICVWASICTAKDLK</sequence>
<name>A0AAN0MH36_9RHOB</name>
<gene>
    <name evidence="1" type="ORF">AABB28_04910</name>
</gene>
<dbReference type="KEGG" id="yag:AABB28_04910"/>
<dbReference type="EMBL" id="CP151762">
    <property type="protein sequence ID" value="WZU64623.1"/>
    <property type="molecule type" value="Genomic_DNA"/>
</dbReference>
<keyword evidence="2" id="KW-1185">Reference proteome</keyword>
<organism evidence="1 2">
    <name type="scientific">Yoonia algicola</name>
    <dbReference type="NCBI Taxonomy" id="3137368"/>
    <lineage>
        <taxon>Bacteria</taxon>
        <taxon>Pseudomonadati</taxon>
        <taxon>Pseudomonadota</taxon>
        <taxon>Alphaproteobacteria</taxon>
        <taxon>Rhodobacterales</taxon>
        <taxon>Paracoccaceae</taxon>
        <taxon>Yoonia</taxon>
    </lineage>
</organism>
<accession>A0AAN0MH36</accession>
<evidence type="ECO:0000313" key="1">
    <source>
        <dbReference type="EMBL" id="WZU64623.1"/>
    </source>
</evidence>
<proteinExistence type="predicted"/>
<reference evidence="1 2" key="1">
    <citation type="submission" date="2024-04" db="EMBL/GenBank/DDBJ databases">
        <title>Phylogenomic analyses of a clade within the roseobacter group suggest taxonomic reassignments of species of the genera Aestuariivita, Citreicella, Loktanella, Nautella, Pelagibaca, Ruegeria, Thalassobius, Thiobacimonas and Tropicibacter, and the proposal o.</title>
        <authorList>
            <person name="Jeon C.O."/>
        </authorList>
    </citation>
    <scope>NUCLEOTIDE SEQUENCE [LARGE SCALE GENOMIC DNA]</scope>
    <source>
        <strain evidence="1 2">G8-12</strain>
    </source>
</reference>
<protein>
    <submittedName>
        <fullName evidence="1">Uncharacterized protein</fullName>
    </submittedName>
</protein>
<dbReference type="Proteomes" id="UP001451782">
    <property type="component" value="Chromosome"/>
</dbReference>